<dbReference type="PANTHER" id="PTHR20883:SF46">
    <property type="entry name" value="PHYTANOYL-COA HYDROXYLASE"/>
    <property type="match status" value="1"/>
</dbReference>
<dbReference type="Pfam" id="PF05721">
    <property type="entry name" value="PhyH"/>
    <property type="match status" value="1"/>
</dbReference>
<dbReference type="GO" id="GO:0051213">
    <property type="term" value="F:dioxygenase activity"/>
    <property type="evidence" value="ECO:0007669"/>
    <property type="project" value="UniProtKB-KW"/>
</dbReference>
<name>A0ABS2C543_9PSED</name>
<evidence type="ECO:0000313" key="1">
    <source>
        <dbReference type="EMBL" id="MBM5460835.1"/>
    </source>
</evidence>
<reference evidence="1 2" key="1">
    <citation type="submission" date="2020-08" db="EMBL/GenBank/DDBJ databases">
        <title>Description of novel Pseudomonas species.</title>
        <authorList>
            <person name="Duman M."/>
            <person name="Mulet M."/>
            <person name="Altun S."/>
            <person name="Saticioglu I.B."/>
            <person name="Lalucat J."/>
            <person name="Garcia-Valdes E."/>
        </authorList>
    </citation>
    <scope>NUCLEOTIDE SEQUENCE [LARGE SCALE GENOMIC DNA]</scope>
    <source>
        <strain evidence="1 2">P66</strain>
    </source>
</reference>
<dbReference type="SUPFAM" id="SSF51197">
    <property type="entry name" value="Clavaminate synthase-like"/>
    <property type="match status" value="1"/>
</dbReference>
<dbReference type="EMBL" id="JACOPV010000019">
    <property type="protein sequence ID" value="MBM5460835.1"/>
    <property type="molecule type" value="Genomic_DNA"/>
</dbReference>
<dbReference type="RefSeq" id="WP_203482531.1">
    <property type="nucleotide sequence ID" value="NZ_JACOPV010000019.1"/>
</dbReference>
<dbReference type="Proteomes" id="UP000745663">
    <property type="component" value="Unassembled WGS sequence"/>
</dbReference>
<protein>
    <submittedName>
        <fullName evidence="1">Phytanoyl-CoA dioxygenase family protein</fullName>
    </submittedName>
</protein>
<organism evidence="1 2">
    <name type="scientific">Pseudomonas arcuscaelestis</name>
    <dbReference type="NCBI Taxonomy" id="2710591"/>
    <lineage>
        <taxon>Bacteria</taxon>
        <taxon>Pseudomonadati</taxon>
        <taxon>Pseudomonadota</taxon>
        <taxon>Gammaproteobacteria</taxon>
        <taxon>Pseudomonadales</taxon>
        <taxon>Pseudomonadaceae</taxon>
        <taxon>Pseudomonas</taxon>
    </lineage>
</organism>
<dbReference type="Gene3D" id="2.60.120.620">
    <property type="entry name" value="q2cbj1_9rhob like domain"/>
    <property type="match status" value="1"/>
</dbReference>
<sequence length="298" mass="32407">MHGTVNDGGEAKSANCSLAVVDDRGVFFLHVTDQREFGLSTRTMSFNLNGYAVVPELVTEGDLALARSLVGRLTERYRQGDVAALSAGVSISDAGRRNPQRNPGVDPEQWTQEPFIIGDLLALEPCFAWLFSRESIWNCVAKLLDCMPSELLFHFSNLTRKPGMAGPAIGWHRDAQNNYFASEDGRTVRVLIALEHMSTENGGTAVVPRSHMDALAGIEDALCPEVSPGSCLVLHSATLHGGTPNRSGRERDVIVMQFGLRSSSLRCQASECMALSSRDELLVFASNLPDNQRCAAEN</sequence>
<keyword evidence="1" id="KW-0560">Oxidoreductase</keyword>
<dbReference type="InterPro" id="IPR008775">
    <property type="entry name" value="Phytyl_CoA_dOase-like"/>
</dbReference>
<comment type="caution">
    <text evidence="1">The sequence shown here is derived from an EMBL/GenBank/DDBJ whole genome shotgun (WGS) entry which is preliminary data.</text>
</comment>
<accession>A0ABS2C543</accession>
<keyword evidence="1" id="KW-0223">Dioxygenase</keyword>
<keyword evidence="2" id="KW-1185">Reference proteome</keyword>
<proteinExistence type="predicted"/>
<evidence type="ECO:0000313" key="2">
    <source>
        <dbReference type="Proteomes" id="UP000745663"/>
    </source>
</evidence>
<dbReference type="PANTHER" id="PTHR20883">
    <property type="entry name" value="PHYTANOYL-COA DIOXYGENASE DOMAIN CONTAINING 1"/>
    <property type="match status" value="1"/>
</dbReference>
<gene>
    <name evidence="1" type="ORF">H8F21_25025</name>
</gene>